<feature type="compositionally biased region" description="Basic and acidic residues" evidence="1">
    <location>
        <begin position="293"/>
        <end position="310"/>
    </location>
</feature>
<feature type="region of interest" description="Disordered" evidence="1">
    <location>
        <begin position="124"/>
        <end position="149"/>
    </location>
</feature>
<evidence type="ECO:0008006" key="5">
    <source>
        <dbReference type="Google" id="ProtNLM"/>
    </source>
</evidence>
<gene>
    <name evidence="3" type="ORF">VKT23_005626</name>
    <name evidence="2" type="ORF">VKT23_007029</name>
</gene>
<dbReference type="EMBL" id="JBANRG010000006">
    <property type="protein sequence ID" value="KAK7465654.1"/>
    <property type="molecule type" value="Genomic_DNA"/>
</dbReference>
<feature type="region of interest" description="Disordered" evidence="1">
    <location>
        <begin position="290"/>
        <end position="413"/>
    </location>
</feature>
<dbReference type="EMBL" id="JBANRG010000009">
    <property type="protein sequence ID" value="KAK7463686.1"/>
    <property type="molecule type" value="Genomic_DNA"/>
</dbReference>
<evidence type="ECO:0000313" key="4">
    <source>
        <dbReference type="Proteomes" id="UP001498398"/>
    </source>
</evidence>
<dbReference type="Proteomes" id="UP001498398">
    <property type="component" value="Unassembled WGS sequence"/>
</dbReference>
<feature type="compositionally biased region" description="Polar residues" evidence="1">
    <location>
        <begin position="576"/>
        <end position="591"/>
    </location>
</feature>
<dbReference type="Pfam" id="PF04241">
    <property type="entry name" value="DUF423"/>
    <property type="match status" value="1"/>
</dbReference>
<evidence type="ECO:0000313" key="3">
    <source>
        <dbReference type="EMBL" id="KAK7465654.1"/>
    </source>
</evidence>
<accession>A0ABR1JMD5</accession>
<feature type="region of interest" description="Disordered" evidence="1">
    <location>
        <begin position="574"/>
        <end position="623"/>
    </location>
</feature>
<dbReference type="InterPro" id="IPR006696">
    <property type="entry name" value="DUF423"/>
</dbReference>
<feature type="compositionally biased region" description="Basic and acidic residues" evidence="1">
    <location>
        <begin position="349"/>
        <end position="364"/>
    </location>
</feature>
<keyword evidence="4" id="KW-1185">Reference proteome</keyword>
<protein>
    <recommendedName>
        <fullName evidence="5">BED-type domain-containing protein</fullName>
    </recommendedName>
</protein>
<sequence length="623" mass="68760">MIAGAFGSHGLKGRPNMSRDSIDAWMTASHYGVFNGLGMLAVSLHPRFATHRFAPIAISVGGAVFSGSIFLPDPRATILSEYSMAESRPPFTSSSSFPLSASSSSSTPLKRTFTAATLFTSSASSFNPRPYNPNSNPTPAPPRSRAALTRNRSDPHTLMTIGMDPSINDPNVVFIHPPFTTFPNSEKYPEGLCYNLMADNPEWFLDPNDFITIDHPVPCPDTRLVSYPSNLEPPRGWCPARKKDLKERGSEGWPEGEEPRLRCTFCRRTYAGVNAKSMWRRHVFEKHKIAMSNRREGDRPRGRGSTKENRQPVQLSNDHDRLVNIDVAPQSFPQTGAHKSKFRSYVPPEDSRRRIREKNADDKTSTTSIVDEAGDGSSASQPLTPPLTPPHKFFSSDPASSDELEAPASPPLLPVIPASPYNPLSTPNWRIEDGPPRLPSPWRYRSPNNPYTQARDLSLSLLAPELTFSDSPASVLAKDKAVVKKTPFVDAPESMAKIHFSRLSNTHDDSPLAILRRHKKTLSDMSDEWMTGLPQMLSGNDPFVSLWEDPQGLVNESPVIRRTKMGLGTGLLEPFTLSSDSARGTPASSSSDIDEEARVANDLTLESTTESTPPLKRRKIDYS</sequence>
<name>A0ABR1JMD5_9AGAR</name>
<comment type="caution">
    <text evidence="2">The sequence shown here is derived from an EMBL/GenBank/DDBJ whole genome shotgun (WGS) entry which is preliminary data.</text>
</comment>
<evidence type="ECO:0000313" key="2">
    <source>
        <dbReference type="EMBL" id="KAK7463686.1"/>
    </source>
</evidence>
<reference evidence="2 4" key="1">
    <citation type="submission" date="2024-01" db="EMBL/GenBank/DDBJ databases">
        <title>A draft genome for the cacao thread blight pathogen Marasmiellus scandens.</title>
        <authorList>
            <person name="Baruah I.K."/>
            <person name="Leung J."/>
            <person name="Bukari Y."/>
            <person name="Amoako-Attah I."/>
            <person name="Meinhardt L.W."/>
            <person name="Bailey B.A."/>
            <person name="Cohen S.P."/>
        </authorList>
    </citation>
    <scope>NUCLEOTIDE SEQUENCE [LARGE SCALE GENOMIC DNA]</scope>
    <source>
        <strain evidence="2 4">GH-19</strain>
    </source>
</reference>
<evidence type="ECO:0000256" key="1">
    <source>
        <dbReference type="SAM" id="MobiDB-lite"/>
    </source>
</evidence>
<organism evidence="2 4">
    <name type="scientific">Marasmiellus scandens</name>
    <dbReference type="NCBI Taxonomy" id="2682957"/>
    <lineage>
        <taxon>Eukaryota</taxon>
        <taxon>Fungi</taxon>
        <taxon>Dikarya</taxon>
        <taxon>Basidiomycota</taxon>
        <taxon>Agaricomycotina</taxon>
        <taxon>Agaricomycetes</taxon>
        <taxon>Agaricomycetidae</taxon>
        <taxon>Agaricales</taxon>
        <taxon>Marasmiineae</taxon>
        <taxon>Omphalotaceae</taxon>
        <taxon>Marasmiellus</taxon>
    </lineage>
</organism>
<proteinExistence type="predicted"/>